<accession>A0A6M2BP21</accession>
<dbReference type="PANTHER" id="PTHR46796">
    <property type="entry name" value="HTH-TYPE TRANSCRIPTIONAL ACTIVATOR RHAS-RELATED"/>
    <property type="match status" value="1"/>
</dbReference>
<evidence type="ECO:0000259" key="4">
    <source>
        <dbReference type="PROSITE" id="PS01124"/>
    </source>
</evidence>
<dbReference type="InterPro" id="IPR009057">
    <property type="entry name" value="Homeodomain-like_sf"/>
</dbReference>
<protein>
    <submittedName>
        <fullName evidence="5">Helix-turn-helix transcriptional regulator</fullName>
    </submittedName>
</protein>
<reference evidence="5 6" key="1">
    <citation type="journal article" date="2014" name="Int. J. Syst. Evol. Microbiol.">
        <title>Solimonas terrae sp. nov., isolated from soil.</title>
        <authorList>
            <person name="Kim S.J."/>
            <person name="Moon J.Y."/>
            <person name="Weon H.Y."/>
            <person name="Ahn J.H."/>
            <person name="Chen W.M."/>
            <person name="Kwon S.W."/>
        </authorList>
    </citation>
    <scope>NUCLEOTIDE SEQUENCE [LARGE SCALE GENOMIC DNA]</scope>
    <source>
        <strain evidence="5 6">KIS83-12</strain>
    </source>
</reference>
<evidence type="ECO:0000256" key="2">
    <source>
        <dbReference type="ARBA" id="ARBA00023125"/>
    </source>
</evidence>
<dbReference type="GO" id="GO:0043565">
    <property type="term" value="F:sequence-specific DNA binding"/>
    <property type="evidence" value="ECO:0007669"/>
    <property type="project" value="InterPro"/>
</dbReference>
<dbReference type="SUPFAM" id="SSF46689">
    <property type="entry name" value="Homeodomain-like"/>
    <property type="match status" value="1"/>
</dbReference>
<evidence type="ECO:0000256" key="1">
    <source>
        <dbReference type="ARBA" id="ARBA00023015"/>
    </source>
</evidence>
<proteinExistence type="predicted"/>
<sequence>MGRAFAEMSIDAEIRVPLATAQLVRFDVFGPAAGVLPEGEDYRIDLSLTPRPSNARGCYHTHWNPHRFERLGKVYVLPPHETMQARSDGASSQTSILCHVKPDAMPEELLWNDRRLEASLDVRDSNVRALLLRLAHETRHPGFASKVLVELLVAQLGIELARYCERINDVPPNSGGLSTWRLRLIDERLREVRDAPTLTELAELCKLSVRQLTRGFRASRGCSIGSYVASSRIDHAKHMLLRDESVKAVSYSLGFSSPSSFCYAFRRATGVTPREFRQRIPTQQGLAGGSSLGGIRLDS</sequence>
<dbReference type="Pfam" id="PF12833">
    <property type="entry name" value="HTH_18"/>
    <property type="match status" value="1"/>
</dbReference>
<dbReference type="AlphaFoldDB" id="A0A6M2BP21"/>
<evidence type="ECO:0000256" key="3">
    <source>
        <dbReference type="ARBA" id="ARBA00023163"/>
    </source>
</evidence>
<comment type="caution">
    <text evidence="5">The sequence shown here is derived from an EMBL/GenBank/DDBJ whole genome shotgun (WGS) entry which is preliminary data.</text>
</comment>
<dbReference type="SMART" id="SM00342">
    <property type="entry name" value="HTH_ARAC"/>
    <property type="match status" value="1"/>
</dbReference>
<keyword evidence="1" id="KW-0805">Transcription regulation</keyword>
<dbReference type="InterPro" id="IPR050204">
    <property type="entry name" value="AraC_XylS_family_regulators"/>
</dbReference>
<evidence type="ECO:0000313" key="5">
    <source>
        <dbReference type="EMBL" id="NGY03961.1"/>
    </source>
</evidence>
<feature type="domain" description="HTH araC/xylS-type" evidence="4">
    <location>
        <begin position="179"/>
        <end position="279"/>
    </location>
</feature>
<dbReference type="RefSeq" id="WP_166252296.1">
    <property type="nucleotide sequence ID" value="NZ_JAAMOW010000002.1"/>
</dbReference>
<keyword evidence="2" id="KW-0238">DNA-binding</keyword>
<organism evidence="5 6">
    <name type="scientific">Solimonas terrae</name>
    <dbReference type="NCBI Taxonomy" id="1396819"/>
    <lineage>
        <taxon>Bacteria</taxon>
        <taxon>Pseudomonadati</taxon>
        <taxon>Pseudomonadota</taxon>
        <taxon>Gammaproteobacteria</taxon>
        <taxon>Nevskiales</taxon>
        <taxon>Nevskiaceae</taxon>
        <taxon>Solimonas</taxon>
    </lineage>
</organism>
<evidence type="ECO:0000313" key="6">
    <source>
        <dbReference type="Proteomes" id="UP000472676"/>
    </source>
</evidence>
<dbReference type="Gene3D" id="1.10.10.60">
    <property type="entry name" value="Homeodomain-like"/>
    <property type="match status" value="1"/>
</dbReference>
<dbReference type="Proteomes" id="UP000472676">
    <property type="component" value="Unassembled WGS sequence"/>
</dbReference>
<gene>
    <name evidence="5" type="ORF">G7Y85_04235</name>
</gene>
<dbReference type="GO" id="GO:0003700">
    <property type="term" value="F:DNA-binding transcription factor activity"/>
    <property type="evidence" value="ECO:0007669"/>
    <property type="project" value="InterPro"/>
</dbReference>
<dbReference type="PROSITE" id="PS01124">
    <property type="entry name" value="HTH_ARAC_FAMILY_2"/>
    <property type="match status" value="1"/>
</dbReference>
<dbReference type="InterPro" id="IPR018062">
    <property type="entry name" value="HTH_AraC-typ_CS"/>
</dbReference>
<dbReference type="EMBL" id="JAAMOW010000002">
    <property type="protein sequence ID" value="NGY03961.1"/>
    <property type="molecule type" value="Genomic_DNA"/>
</dbReference>
<keyword evidence="6" id="KW-1185">Reference proteome</keyword>
<dbReference type="InterPro" id="IPR018060">
    <property type="entry name" value="HTH_AraC"/>
</dbReference>
<dbReference type="InterPro" id="IPR020449">
    <property type="entry name" value="Tscrpt_reg_AraC-type_HTH"/>
</dbReference>
<dbReference type="PRINTS" id="PR00032">
    <property type="entry name" value="HTHARAC"/>
</dbReference>
<name>A0A6M2BP21_9GAMM</name>
<keyword evidence="3" id="KW-0804">Transcription</keyword>
<dbReference type="PROSITE" id="PS00041">
    <property type="entry name" value="HTH_ARAC_FAMILY_1"/>
    <property type="match status" value="1"/>
</dbReference>